<evidence type="ECO:0000256" key="1">
    <source>
        <dbReference type="SAM" id="Phobius"/>
    </source>
</evidence>
<dbReference type="EMBL" id="MFAT01000012">
    <property type="protein sequence ID" value="OGD86893.1"/>
    <property type="molecule type" value="Genomic_DNA"/>
</dbReference>
<keyword evidence="1" id="KW-1133">Transmembrane helix</keyword>
<protein>
    <recommendedName>
        <fullName evidence="4">ECF transporter S component</fullName>
    </recommendedName>
</protein>
<dbReference type="Gene3D" id="1.10.1760.20">
    <property type="match status" value="1"/>
</dbReference>
<organism evidence="2 3">
    <name type="scientific">Candidatus Curtissbacteria bacterium RBG_13_35_7</name>
    <dbReference type="NCBI Taxonomy" id="1797705"/>
    <lineage>
        <taxon>Bacteria</taxon>
        <taxon>Candidatus Curtissiibacteriota</taxon>
    </lineage>
</organism>
<feature type="transmembrane region" description="Helical" evidence="1">
    <location>
        <begin position="135"/>
        <end position="158"/>
    </location>
</feature>
<feature type="transmembrane region" description="Helical" evidence="1">
    <location>
        <begin position="84"/>
        <end position="102"/>
    </location>
</feature>
<feature type="transmembrane region" description="Helical" evidence="1">
    <location>
        <begin position="20"/>
        <end position="39"/>
    </location>
</feature>
<feature type="transmembrane region" description="Helical" evidence="1">
    <location>
        <begin position="51"/>
        <end position="72"/>
    </location>
</feature>
<comment type="caution">
    <text evidence="2">The sequence shown here is derived from an EMBL/GenBank/DDBJ whole genome shotgun (WGS) entry which is preliminary data.</text>
</comment>
<keyword evidence="1" id="KW-0472">Membrane</keyword>
<feature type="transmembrane region" description="Helical" evidence="1">
    <location>
        <begin position="109"/>
        <end position="129"/>
    </location>
</feature>
<evidence type="ECO:0000313" key="2">
    <source>
        <dbReference type="EMBL" id="OGD86893.1"/>
    </source>
</evidence>
<reference evidence="2 3" key="1">
    <citation type="journal article" date="2016" name="Nat. Commun.">
        <title>Thousands of microbial genomes shed light on interconnected biogeochemical processes in an aquifer system.</title>
        <authorList>
            <person name="Anantharaman K."/>
            <person name="Brown C.T."/>
            <person name="Hug L.A."/>
            <person name="Sharon I."/>
            <person name="Castelle C.J."/>
            <person name="Probst A.J."/>
            <person name="Thomas B.C."/>
            <person name="Singh A."/>
            <person name="Wilkins M.J."/>
            <person name="Karaoz U."/>
            <person name="Brodie E.L."/>
            <person name="Williams K.H."/>
            <person name="Hubbard S.S."/>
            <person name="Banfield J.F."/>
        </authorList>
    </citation>
    <scope>NUCLEOTIDE SEQUENCE [LARGE SCALE GENOMIC DNA]</scope>
</reference>
<accession>A0A1F5G4T2</accession>
<gene>
    <name evidence="2" type="ORF">A2164_00960</name>
</gene>
<evidence type="ECO:0000313" key="3">
    <source>
        <dbReference type="Proteomes" id="UP000176317"/>
    </source>
</evidence>
<dbReference type="Proteomes" id="UP000176317">
    <property type="component" value="Unassembled WGS sequence"/>
</dbReference>
<proteinExistence type="predicted"/>
<keyword evidence="1" id="KW-0812">Transmembrane</keyword>
<evidence type="ECO:0008006" key="4">
    <source>
        <dbReference type="Google" id="ProtNLM"/>
    </source>
</evidence>
<name>A0A1F5G4T2_9BACT</name>
<dbReference type="AlphaFoldDB" id="A0A1F5G4T2"/>
<sequence>MKVLTTGYKKEFVTLDSFSAALSLVLIVSVTFFLTFATVPIGRLTLHFFQAGIFLAGFLFGPFAGAAVGAVISSYTGLFVINNPWIIFGNVILGFFAAHFYLRMHPIKAVLLAYIIQLPYLLITDIFLVGMPMSLVAKIAVLLVFGNVISSAVAGIIAPSLRMFFVKTKDEE</sequence>